<dbReference type="KEGG" id="vin:AKJ08_2774"/>
<accession>A0A0K1PFV4</accession>
<dbReference type="EMBL" id="CP012332">
    <property type="protein sequence ID" value="AKU92387.1"/>
    <property type="molecule type" value="Genomic_DNA"/>
</dbReference>
<protein>
    <submittedName>
        <fullName evidence="1">Uncharacterized protein</fullName>
    </submittedName>
</protein>
<reference evidence="1 2" key="1">
    <citation type="submission" date="2015-08" db="EMBL/GenBank/DDBJ databases">
        <authorList>
            <person name="Babu N.S."/>
            <person name="Beckwith C.J."/>
            <person name="Beseler K.G."/>
            <person name="Brison A."/>
            <person name="Carone J.V."/>
            <person name="Caskin T.P."/>
            <person name="Diamond M."/>
            <person name="Durham M.E."/>
            <person name="Foxe J.M."/>
            <person name="Go M."/>
            <person name="Henderson B.A."/>
            <person name="Jones I.B."/>
            <person name="McGettigan J.A."/>
            <person name="Micheletti S.J."/>
            <person name="Nasrallah M.E."/>
            <person name="Ortiz D."/>
            <person name="Piller C.R."/>
            <person name="Privatt S.R."/>
            <person name="Schneider S.L."/>
            <person name="Sharp S."/>
            <person name="Smith T.C."/>
            <person name="Stanton J.D."/>
            <person name="Ullery H.E."/>
            <person name="Wilson R.J."/>
            <person name="Serrano M.G."/>
            <person name="Buck G."/>
            <person name="Lee V."/>
            <person name="Wang Y."/>
            <person name="Carvalho R."/>
            <person name="Voegtly L."/>
            <person name="Shi R."/>
            <person name="Duckworth R."/>
            <person name="Johnson A."/>
            <person name="Loviza R."/>
            <person name="Walstead R."/>
            <person name="Shah Z."/>
            <person name="Kiflezghi M."/>
            <person name="Wade K."/>
            <person name="Ball S.L."/>
            <person name="Bradley K.W."/>
            <person name="Asai D.J."/>
            <person name="Bowman C.A."/>
            <person name="Russell D.A."/>
            <person name="Pope W.H."/>
            <person name="Jacobs-Sera D."/>
            <person name="Hendrix R.W."/>
            <person name="Hatfull G.F."/>
        </authorList>
    </citation>
    <scope>NUCLEOTIDE SEQUENCE [LARGE SCALE GENOMIC DNA]</scope>
    <source>
        <strain evidence="1 2">DSM 27710</strain>
    </source>
</reference>
<dbReference type="SUPFAM" id="SSF69304">
    <property type="entry name" value="Tricorn protease N-terminal domain"/>
    <property type="match status" value="1"/>
</dbReference>
<gene>
    <name evidence="1" type="ORF">AKJ08_2774</name>
</gene>
<evidence type="ECO:0000313" key="1">
    <source>
        <dbReference type="EMBL" id="AKU92387.1"/>
    </source>
</evidence>
<dbReference type="Proteomes" id="UP000055590">
    <property type="component" value="Chromosome"/>
</dbReference>
<proteinExistence type="predicted"/>
<organism evidence="1 2">
    <name type="scientific">Vulgatibacter incomptus</name>
    <dbReference type="NCBI Taxonomy" id="1391653"/>
    <lineage>
        <taxon>Bacteria</taxon>
        <taxon>Pseudomonadati</taxon>
        <taxon>Myxococcota</taxon>
        <taxon>Myxococcia</taxon>
        <taxon>Myxococcales</taxon>
        <taxon>Cystobacterineae</taxon>
        <taxon>Vulgatibacteraceae</taxon>
        <taxon>Vulgatibacter</taxon>
    </lineage>
</organism>
<dbReference type="AlphaFoldDB" id="A0A0K1PFV4"/>
<sequence>MASIIDVEAGAVAASLPFDLPLRKLDFFSYGLGNAPFFSDDGHALAIPGRSGNFFVSESFDVVDLGDRIPFSVMGDRVLAQAGEGPNTSIVLVDTRTGESREIVMGANFSSLRPSPDGKRVGVVYGTLDCADWAVAGYCRTSLASFATWDGSEEVRTLVSGTRLYDSQWVGKDRIYFNGIPEGAKETETTGYLVDADSGGLLRLGSIGPVYPAGEALLQVVDLGSQPYNEHHELWVLDPVTGASKRLMEAKSFQVISDDRGEVTAIQENPYSSPTYSPSWVVWAGAVSRP</sequence>
<keyword evidence="2" id="KW-1185">Reference proteome</keyword>
<name>A0A0K1PFV4_9BACT</name>
<evidence type="ECO:0000313" key="2">
    <source>
        <dbReference type="Proteomes" id="UP000055590"/>
    </source>
</evidence>